<name>A0ABU2AY45_9MICC</name>
<feature type="transmembrane region" description="Helical" evidence="8">
    <location>
        <begin position="6"/>
        <end position="24"/>
    </location>
</feature>
<evidence type="ECO:0000313" key="10">
    <source>
        <dbReference type="Proteomes" id="UP001183794"/>
    </source>
</evidence>
<feature type="transmembrane region" description="Helical" evidence="8">
    <location>
        <begin position="36"/>
        <end position="56"/>
    </location>
</feature>
<evidence type="ECO:0000256" key="5">
    <source>
        <dbReference type="ARBA" id="ARBA00022692"/>
    </source>
</evidence>
<dbReference type="PANTHER" id="PTHR34702">
    <property type="entry name" value="NA(+)/H(+) ANTIPORTER SUBUNIT F1"/>
    <property type="match status" value="1"/>
</dbReference>
<evidence type="ECO:0000256" key="8">
    <source>
        <dbReference type="SAM" id="Phobius"/>
    </source>
</evidence>
<keyword evidence="6 8" id="KW-1133">Transmembrane helix</keyword>
<comment type="subcellular location">
    <subcellularLocation>
        <location evidence="1">Cell membrane</location>
        <topology evidence="1">Multi-pass membrane protein</topology>
    </subcellularLocation>
</comment>
<keyword evidence="5 8" id="KW-0812">Transmembrane</keyword>
<evidence type="ECO:0000256" key="7">
    <source>
        <dbReference type="ARBA" id="ARBA00023136"/>
    </source>
</evidence>
<evidence type="ECO:0000256" key="1">
    <source>
        <dbReference type="ARBA" id="ARBA00004651"/>
    </source>
</evidence>
<dbReference type="InterPro" id="IPR007208">
    <property type="entry name" value="MrpF/PhaF-like"/>
</dbReference>
<evidence type="ECO:0000256" key="6">
    <source>
        <dbReference type="ARBA" id="ARBA00022989"/>
    </source>
</evidence>
<keyword evidence="4" id="KW-1003">Cell membrane</keyword>
<evidence type="ECO:0000256" key="4">
    <source>
        <dbReference type="ARBA" id="ARBA00022475"/>
    </source>
</evidence>
<protein>
    <submittedName>
        <fullName evidence="9">Multicomponent Na+:H+ antiporter subunit F</fullName>
    </submittedName>
</protein>
<dbReference type="Proteomes" id="UP001183794">
    <property type="component" value="Unassembled WGS sequence"/>
</dbReference>
<keyword evidence="7 8" id="KW-0472">Membrane</keyword>
<dbReference type="EMBL" id="JAVDYJ010000001">
    <property type="protein sequence ID" value="MDR7346262.1"/>
    <property type="molecule type" value="Genomic_DNA"/>
</dbReference>
<evidence type="ECO:0000313" key="9">
    <source>
        <dbReference type="EMBL" id="MDR7346262.1"/>
    </source>
</evidence>
<keyword evidence="3" id="KW-0813">Transport</keyword>
<accession>A0ABU2AY45</accession>
<dbReference type="Pfam" id="PF04066">
    <property type="entry name" value="MrpF_PhaF"/>
    <property type="match status" value="1"/>
</dbReference>
<evidence type="ECO:0000256" key="3">
    <source>
        <dbReference type="ARBA" id="ARBA00022448"/>
    </source>
</evidence>
<dbReference type="PANTHER" id="PTHR34702:SF1">
    <property type="entry name" value="NA(+)_H(+) ANTIPORTER SUBUNIT F"/>
    <property type="match status" value="1"/>
</dbReference>
<proteinExistence type="inferred from homology"/>
<feature type="transmembrane region" description="Helical" evidence="8">
    <location>
        <begin position="62"/>
        <end position="83"/>
    </location>
</feature>
<comment type="caution">
    <text evidence="9">The sequence shown here is derived from an EMBL/GenBank/DDBJ whole genome shotgun (WGS) entry which is preliminary data.</text>
</comment>
<comment type="similarity">
    <text evidence="2">Belongs to the CPA3 antiporters (TC 2.A.63) subunit F family.</text>
</comment>
<organism evidence="9 10">
    <name type="scientific">Enteractinococcus fodinae</name>
    <dbReference type="NCBI Taxonomy" id="684663"/>
    <lineage>
        <taxon>Bacteria</taxon>
        <taxon>Bacillati</taxon>
        <taxon>Actinomycetota</taxon>
        <taxon>Actinomycetes</taxon>
        <taxon>Micrococcales</taxon>
        <taxon>Micrococcaceae</taxon>
    </lineage>
</organism>
<reference evidence="9 10" key="1">
    <citation type="submission" date="2023-07" db="EMBL/GenBank/DDBJ databases">
        <title>Sequencing the genomes of 1000 actinobacteria strains.</title>
        <authorList>
            <person name="Klenk H.-P."/>
        </authorList>
    </citation>
    <scope>NUCLEOTIDE SEQUENCE [LARGE SCALE GENOMIC DNA]</scope>
    <source>
        <strain evidence="9 10">DSM 22966</strain>
    </source>
</reference>
<sequence>MSVMALAGWISLAFLAFGALGALYRIIRGPALLDRAIALDVILIVFSSGLTVWMALNEHTHFIVVVVAASLIGFLSSTTLARFTVEGAHANQSEPEPQHAPTGGEL</sequence>
<evidence type="ECO:0000256" key="2">
    <source>
        <dbReference type="ARBA" id="ARBA00009212"/>
    </source>
</evidence>
<keyword evidence="10" id="KW-1185">Reference proteome</keyword>
<gene>
    <name evidence="9" type="ORF">J2S62_000519</name>
</gene>
<dbReference type="RefSeq" id="WP_310171029.1">
    <property type="nucleotide sequence ID" value="NZ_BAABHE010000002.1"/>
</dbReference>